<evidence type="ECO:0000313" key="1">
    <source>
        <dbReference type="EMBL" id="GHF83025.1"/>
    </source>
</evidence>
<reference evidence="1" key="1">
    <citation type="journal article" date="2014" name="Int. J. Syst. Evol. Microbiol.">
        <title>Complete genome sequence of Corynebacterium casei LMG S-19264T (=DSM 44701T), isolated from a smear-ripened cheese.</title>
        <authorList>
            <consortium name="US DOE Joint Genome Institute (JGI-PGF)"/>
            <person name="Walter F."/>
            <person name="Albersmeier A."/>
            <person name="Kalinowski J."/>
            <person name="Ruckert C."/>
        </authorList>
    </citation>
    <scope>NUCLEOTIDE SEQUENCE</scope>
    <source>
        <strain evidence="1">KCTC 42731</strain>
    </source>
</reference>
<proteinExistence type="predicted"/>
<protein>
    <submittedName>
        <fullName evidence="1">Uncharacterized protein</fullName>
    </submittedName>
</protein>
<dbReference type="EMBL" id="BNCK01000002">
    <property type="protein sequence ID" value="GHF83025.1"/>
    <property type="molecule type" value="Genomic_DNA"/>
</dbReference>
<dbReference type="RefSeq" id="WP_189767478.1">
    <property type="nucleotide sequence ID" value="NZ_BNCK01000002.1"/>
</dbReference>
<dbReference type="AlphaFoldDB" id="A0A919EI38"/>
<organism evidence="1 2">
    <name type="scientific">Thalassotalea marina</name>
    <dbReference type="NCBI Taxonomy" id="1673741"/>
    <lineage>
        <taxon>Bacteria</taxon>
        <taxon>Pseudomonadati</taxon>
        <taxon>Pseudomonadota</taxon>
        <taxon>Gammaproteobacteria</taxon>
        <taxon>Alteromonadales</taxon>
        <taxon>Colwelliaceae</taxon>
        <taxon>Thalassotalea</taxon>
    </lineage>
</organism>
<comment type="caution">
    <text evidence="1">The sequence shown here is derived from an EMBL/GenBank/DDBJ whole genome shotgun (WGS) entry which is preliminary data.</text>
</comment>
<reference evidence="1" key="2">
    <citation type="submission" date="2020-09" db="EMBL/GenBank/DDBJ databases">
        <authorList>
            <person name="Sun Q."/>
            <person name="Kim S."/>
        </authorList>
    </citation>
    <scope>NUCLEOTIDE SEQUENCE</scope>
    <source>
        <strain evidence="1">KCTC 42731</strain>
    </source>
</reference>
<dbReference type="Proteomes" id="UP000623842">
    <property type="component" value="Unassembled WGS sequence"/>
</dbReference>
<keyword evidence="2" id="KW-1185">Reference proteome</keyword>
<evidence type="ECO:0000313" key="2">
    <source>
        <dbReference type="Proteomes" id="UP000623842"/>
    </source>
</evidence>
<gene>
    <name evidence="1" type="ORF">GCM10017161_07840</name>
</gene>
<accession>A0A919EI38</accession>
<name>A0A919EI38_9GAMM</name>
<sequence>MIPKVSSEVTKLAIDVIELLECYLENLGYQAVVHFEIEGCYASDKGTSLDFDLANKALKQAGIQGTLVREFWHNQWEFVSNFAGQTPLQEAHSVAKAIKMLPQIFNKQGINQTIIAPVVWNGDSKRMVKGSRQLFTHENRQVHIPNAIQLNVSINNAQGNNIIARQGVGQRLQQCFIKSSASCALLYLPEPMAFERLLLKEKYGLDDELCSPSDISGGHQGSVALYLDKGKHNQIMGETPLLYDQHQKVILSDIDWRKTARVEYRLGASSCFYNPYINVVYALLNVIDALTNADSVPETMSANQAHVLPRCLEDTDQALGAISQFARENWFAQRIDEIEQYVNRVGDGICATSVQALGARLKQAYLAQYQQVKLIY</sequence>